<evidence type="ECO:0000313" key="2">
    <source>
        <dbReference type="EMBL" id="RXE57055.1"/>
    </source>
</evidence>
<proteinExistence type="predicted"/>
<dbReference type="PRINTS" id="PR00344">
    <property type="entry name" value="BCTRLSENSOR"/>
</dbReference>
<dbReference type="EMBL" id="LHQS01000001">
    <property type="protein sequence ID" value="RXE57055.1"/>
    <property type="molecule type" value="Genomic_DNA"/>
</dbReference>
<reference evidence="2 3" key="1">
    <citation type="journal article" date="2015" name="Int. J. Syst. Evol. Microbiol.">
        <title>Methanoculleus taiwanensis sp. nov., a methanogen isolated from deep marine sediment at the deformation front area near Taiwan.</title>
        <authorList>
            <person name="Weng C.Y."/>
            <person name="Chen S.C."/>
            <person name="Lai M.C."/>
            <person name="Wu S.Y."/>
            <person name="Lin S."/>
            <person name="Yang T.F."/>
            <person name="Chen P.C."/>
        </authorList>
    </citation>
    <scope>NUCLEOTIDE SEQUENCE [LARGE SCALE GENOMIC DNA]</scope>
    <source>
        <strain evidence="2 3">CYW4</strain>
    </source>
</reference>
<sequence length="158" mass="17522">MYLDITIHDIRNANNVASMYADLPVELAEGGLKAYVEKLRDNIGRSREILRNAATIRRALEESGSLAAVNLDAVTREEIGNYPGTSIRYIDPGVQDEVKGRLFTRFERGKASGRGEGLGLLIVRTLVECYGGRVWIEDRVPGHLEEGASFRFTLRQAG</sequence>
<feature type="domain" description="Histidine kinase/HSP90-like ATPase" evidence="1">
    <location>
        <begin position="41"/>
        <end position="158"/>
    </location>
</feature>
<dbReference type="GO" id="GO:0016772">
    <property type="term" value="F:transferase activity, transferring phosphorus-containing groups"/>
    <property type="evidence" value="ECO:0007669"/>
    <property type="project" value="InterPro"/>
</dbReference>
<comment type="caution">
    <text evidence="2">The sequence shown here is derived from an EMBL/GenBank/DDBJ whole genome shotgun (WGS) entry which is preliminary data.</text>
</comment>
<gene>
    <name evidence="2" type="ORF">ABH15_02680</name>
</gene>
<dbReference type="AlphaFoldDB" id="A0A498H4F2"/>
<dbReference type="Proteomes" id="UP000290932">
    <property type="component" value="Unassembled WGS sequence"/>
</dbReference>
<organism evidence="2 3">
    <name type="scientific">Methanoculleus taiwanensis</name>
    <dbReference type="NCBI Taxonomy" id="1550565"/>
    <lineage>
        <taxon>Archaea</taxon>
        <taxon>Methanobacteriati</taxon>
        <taxon>Methanobacteriota</taxon>
        <taxon>Stenosarchaea group</taxon>
        <taxon>Methanomicrobia</taxon>
        <taxon>Methanomicrobiales</taxon>
        <taxon>Methanomicrobiaceae</taxon>
        <taxon>Methanoculleus</taxon>
    </lineage>
</organism>
<accession>A0A498H4F2</accession>
<dbReference type="InterPro" id="IPR036890">
    <property type="entry name" value="HATPase_C_sf"/>
</dbReference>
<keyword evidence="3" id="KW-1185">Reference proteome</keyword>
<dbReference type="SUPFAM" id="SSF55874">
    <property type="entry name" value="ATPase domain of HSP90 chaperone/DNA topoisomerase II/histidine kinase"/>
    <property type="match status" value="1"/>
</dbReference>
<name>A0A498H4F2_9EURY</name>
<protein>
    <recommendedName>
        <fullName evidence="1">Histidine kinase/HSP90-like ATPase domain-containing protein</fullName>
    </recommendedName>
</protein>
<dbReference type="RefSeq" id="WP_128692811.1">
    <property type="nucleotide sequence ID" value="NZ_LHQS01000001.1"/>
</dbReference>
<dbReference type="SMART" id="SM00387">
    <property type="entry name" value="HATPase_c"/>
    <property type="match status" value="1"/>
</dbReference>
<evidence type="ECO:0000313" key="3">
    <source>
        <dbReference type="Proteomes" id="UP000290932"/>
    </source>
</evidence>
<dbReference type="Gene3D" id="3.30.565.10">
    <property type="entry name" value="Histidine kinase-like ATPase, C-terminal domain"/>
    <property type="match status" value="1"/>
</dbReference>
<dbReference type="InterPro" id="IPR003594">
    <property type="entry name" value="HATPase_dom"/>
</dbReference>
<dbReference type="InterPro" id="IPR004358">
    <property type="entry name" value="Sig_transdc_His_kin-like_C"/>
</dbReference>
<dbReference type="OrthoDB" id="342253at2157"/>
<evidence type="ECO:0000259" key="1">
    <source>
        <dbReference type="SMART" id="SM00387"/>
    </source>
</evidence>
<dbReference type="Pfam" id="PF02518">
    <property type="entry name" value="HATPase_c"/>
    <property type="match status" value="1"/>
</dbReference>